<protein>
    <recommendedName>
        <fullName evidence="4">Redox-active disulfide protein 2</fullName>
    </recommendedName>
</protein>
<gene>
    <name evidence="2" type="ORF">CLV32_0153</name>
</gene>
<comment type="caution">
    <text evidence="2">The sequence shown here is derived from an EMBL/GenBank/DDBJ whole genome shotgun (WGS) entry which is preliminary data.</text>
</comment>
<organism evidence="2 3">
    <name type="scientific">Pedobacter duraquae</name>
    <dbReference type="NCBI Taxonomy" id="425511"/>
    <lineage>
        <taxon>Bacteria</taxon>
        <taxon>Pseudomonadati</taxon>
        <taxon>Bacteroidota</taxon>
        <taxon>Sphingobacteriia</taxon>
        <taxon>Sphingobacteriales</taxon>
        <taxon>Sphingobacteriaceae</taxon>
        <taxon>Pedobacter</taxon>
    </lineage>
</organism>
<sequence length="82" mass="9086">MKTTILSELSLEELSIEKKKRGAMVGAYIAIIIMMVGAGVVVTIRKGTSIFTFFPLVFVPIFLVIYKGYGDVNKEIKSRNEA</sequence>
<evidence type="ECO:0000313" key="3">
    <source>
        <dbReference type="Proteomes" id="UP000295499"/>
    </source>
</evidence>
<dbReference type="Proteomes" id="UP000295499">
    <property type="component" value="Unassembled WGS sequence"/>
</dbReference>
<evidence type="ECO:0000256" key="1">
    <source>
        <dbReference type="SAM" id="Phobius"/>
    </source>
</evidence>
<name>A0A4R6INV9_9SPHI</name>
<reference evidence="2 3" key="1">
    <citation type="submission" date="2019-03" db="EMBL/GenBank/DDBJ databases">
        <title>Genomic Encyclopedia of Archaeal and Bacterial Type Strains, Phase II (KMG-II): from individual species to whole genera.</title>
        <authorList>
            <person name="Goeker M."/>
        </authorList>
    </citation>
    <scope>NUCLEOTIDE SEQUENCE [LARGE SCALE GENOMIC DNA]</scope>
    <source>
        <strain evidence="2 3">DSM 19034</strain>
    </source>
</reference>
<dbReference type="AlphaFoldDB" id="A0A4R6INV9"/>
<dbReference type="RefSeq" id="WP_133551409.1">
    <property type="nucleotide sequence ID" value="NZ_SNWM01000001.1"/>
</dbReference>
<proteinExistence type="predicted"/>
<feature type="transmembrane region" description="Helical" evidence="1">
    <location>
        <begin position="50"/>
        <end position="69"/>
    </location>
</feature>
<evidence type="ECO:0008006" key="4">
    <source>
        <dbReference type="Google" id="ProtNLM"/>
    </source>
</evidence>
<keyword evidence="3" id="KW-1185">Reference proteome</keyword>
<feature type="transmembrane region" description="Helical" evidence="1">
    <location>
        <begin position="25"/>
        <end position="44"/>
    </location>
</feature>
<keyword evidence="1" id="KW-1133">Transmembrane helix</keyword>
<dbReference type="EMBL" id="SNWM01000001">
    <property type="protein sequence ID" value="TDO23867.1"/>
    <property type="molecule type" value="Genomic_DNA"/>
</dbReference>
<evidence type="ECO:0000313" key="2">
    <source>
        <dbReference type="EMBL" id="TDO23867.1"/>
    </source>
</evidence>
<keyword evidence="1" id="KW-0472">Membrane</keyword>
<accession>A0A4R6INV9</accession>
<keyword evidence="1" id="KW-0812">Transmembrane</keyword>